<gene>
    <name evidence="3" type="ORF">RFH988_LOCUS2409</name>
</gene>
<dbReference type="EMBL" id="CAJNOO010000051">
    <property type="protein sequence ID" value="CAF0771823.1"/>
    <property type="molecule type" value="Genomic_DNA"/>
</dbReference>
<dbReference type="InterPro" id="IPR017853">
    <property type="entry name" value="GH"/>
</dbReference>
<dbReference type="AlphaFoldDB" id="A0A813QU04"/>
<evidence type="ECO:0000313" key="3">
    <source>
        <dbReference type="EMBL" id="CAF0771823.1"/>
    </source>
</evidence>
<reference evidence="3" key="1">
    <citation type="submission" date="2021-02" db="EMBL/GenBank/DDBJ databases">
        <authorList>
            <person name="Nowell W R."/>
        </authorList>
    </citation>
    <scope>NUCLEOTIDE SEQUENCE</scope>
</reference>
<accession>A0A813QU04</accession>
<evidence type="ECO:0000313" key="4">
    <source>
        <dbReference type="Proteomes" id="UP000663882"/>
    </source>
</evidence>
<dbReference type="OrthoDB" id="10023921at2759"/>
<dbReference type="Gene3D" id="3.20.20.80">
    <property type="entry name" value="Glycosidases"/>
    <property type="match status" value="1"/>
</dbReference>
<dbReference type="InterPro" id="IPR027267">
    <property type="entry name" value="AH/BAR_dom_sf"/>
</dbReference>
<name>A0A813QU04_9BILA</name>
<sequence length="877" mass="102427">MRTLFNRLIFIRMRRVFELLVVSLFLIIILTINSKWSSSIINDNNKHRHININNISVNSFLSQDQSLNQNHDTIIEKIITGQPNLAKYIHLDLKGAPPQPNKFYETFFNFIDQLNMSVKGIVIEYEDLLPLNGRFANATHRFGYKKSDIELIQTAAKSHRLEIIPLIQTFGHLEWLLKLREFELYRDELASPMVITPCLDLTYVLLEDLLQQTLDMHPNSNIIHIGCDEVTLTNSHPKCQEISMDVPERYINHVKRIVSIVQKIRPGIRILIWDDVIRSEQFINNEKLLNELKNLVEPVAWNYHPTFDDSYIYSPIWNIYSKLFSNTWAASAFKGGLSRLSMQTNTTHHVLNHHAWLQFMKLSTNQNNKSFSAIILTGWSRFDHFMPLCDLLPTAYQSLISSLYILTTGKSILHDYVNDCYELMNSIGKDSQLCQSLPGLSIWSGISSLSLSLSQIEDRLTFLHTVAPSYNRKHLFVRRYELDLRLNELEMLKNDLLTVTQLLNHHLSELYSLDVIDEWFDLYITPILGRINATLIEFSPVRNQTSWSRRPSISIKSKIIMQCILPQSQTTPEKCLSNPWHGKGFCEPNQYKSAIDRCEGGHKSCDLSIEIYKELVKVLEHCSESLHQWSLTSQRKIVQSKEFGTTRAAWIESIQAVEKLAERNEDITKNIQHHVIDKMVAYKNSKYERSFLHLKKVKEFEKDFKKVQKPWLELLNKINEAKQEFHHASRKLHHAKRAENVIKTDLGTTDEQKKKVKDSVHHYESETETCRSTYSKLMEDMKAKQPGYQEEMFKILSRTDDFERDRLNQFKLMFNALQEAISIENDARHTEMSDLFNKAIGKHNINSDIEYFNKHYGRETKTKWPVFEDVHESCHSL</sequence>
<feature type="domain" description="F-BAR" evidence="2">
    <location>
        <begin position="568"/>
        <end position="848"/>
    </location>
</feature>
<dbReference type="PANTHER" id="PTHR21040:SF8">
    <property type="entry name" value="BCDNA.GH04120"/>
    <property type="match status" value="1"/>
</dbReference>
<dbReference type="Proteomes" id="UP000663882">
    <property type="component" value="Unassembled WGS sequence"/>
</dbReference>
<keyword evidence="1" id="KW-0175">Coiled coil</keyword>
<dbReference type="InterPro" id="IPR038901">
    <property type="entry name" value="HEXDC-like"/>
</dbReference>
<proteinExistence type="predicted"/>
<evidence type="ECO:0000259" key="2">
    <source>
        <dbReference type="PROSITE" id="PS51741"/>
    </source>
</evidence>
<comment type="caution">
    <text evidence="3">The sequence shown here is derived from an EMBL/GenBank/DDBJ whole genome shotgun (WGS) entry which is preliminary data.</text>
</comment>
<dbReference type="SUPFAM" id="SSF51445">
    <property type="entry name" value="(Trans)glycosidases"/>
    <property type="match status" value="1"/>
</dbReference>
<dbReference type="Gene3D" id="1.20.1270.60">
    <property type="entry name" value="Arfaptin homology (AH) domain/BAR domain"/>
    <property type="match status" value="1"/>
</dbReference>
<dbReference type="PANTHER" id="PTHR21040">
    <property type="entry name" value="BCDNA.GH04120"/>
    <property type="match status" value="1"/>
</dbReference>
<organism evidence="3 4">
    <name type="scientific">Rotaria sordida</name>
    <dbReference type="NCBI Taxonomy" id="392033"/>
    <lineage>
        <taxon>Eukaryota</taxon>
        <taxon>Metazoa</taxon>
        <taxon>Spiralia</taxon>
        <taxon>Gnathifera</taxon>
        <taxon>Rotifera</taxon>
        <taxon>Eurotatoria</taxon>
        <taxon>Bdelloidea</taxon>
        <taxon>Philodinida</taxon>
        <taxon>Philodinidae</taxon>
        <taxon>Rotaria</taxon>
    </lineage>
</organism>
<evidence type="ECO:0000256" key="1">
    <source>
        <dbReference type="PROSITE-ProRule" id="PRU01077"/>
    </source>
</evidence>
<protein>
    <recommendedName>
        <fullName evidence="2">F-BAR domain-containing protein</fullName>
    </recommendedName>
</protein>
<dbReference type="InterPro" id="IPR031160">
    <property type="entry name" value="F_BAR_dom"/>
</dbReference>
<dbReference type="PROSITE" id="PS51741">
    <property type="entry name" value="F_BAR"/>
    <property type="match status" value="1"/>
</dbReference>
<dbReference type="GO" id="GO:0015929">
    <property type="term" value="F:hexosaminidase activity"/>
    <property type="evidence" value="ECO:0007669"/>
    <property type="project" value="InterPro"/>
</dbReference>
<dbReference type="SUPFAM" id="SSF103657">
    <property type="entry name" value="BAR/IMD domain-like"/>
    <property type="match status" value="1"/>
</dbReference>